<evidence type="ECO:0008006" key="4">
    <source>
        <dbReference type="Google" id="ProtNLM"/>
    </source>
</evidence>
<protein>
    <recommendedName>
        <fullName evidence="4">Accessory secretory protein Asp4</fullName>
    </recommendedName>
</protein>
<keyword evidence="3" id="KW-1185">Reference proteome</keyword>
<sequence length="59" mass="7200">MKEENPLKDSINKRMEEERYQFPKEKKEKKQFNMQIIVLISVLISLGLIILRLIQFFME</sequence>
<name>A0ABX7YLG1_9STRE</name>
<organism evidence="2 3">
    <name type="scientific">Streptococcus oriscaviae</name>
    <dbReference type="NCBI Taxonomy" id="2781599"/>
    <lineage>
        <taxon>Bacteria</taxon>
        <taxon>Bacillati</taxon>
        <taxon>Bacillota</taxon>
        <taxon>Bacilli</taxon>
        <taxon>Lactobacillales</taxon>
        <taxon>Streptococcaceae</taxon>
        <taxon>Streptococcus</taxon>
    </lineage>
</organism>
<reference evidence="2 3" key="1">
    <citation type="submission" date="2021-04" db="EMBL/GenBank/DDBJ databases">
        <title>Complete genome sequence of a novel Streptococcus species.</title>
        <authorList>
            <person name="Teng J.L.L."/>
        </authorList>
    </citation>
    <scope>NUCLEOTIDE SEQUENCE [LARGE SCALE GENOMIC DNA]</scope>
    <source>
        <strain evidence="2 3">HKU75</strain>
    </source>
</reference>
<evidence type="ECO:0000313" key="3">
    <source>
        <dbReference type="Proteomes" id="UP000677616"/>
    </source>
</evidence>
<keyword evidence="1" id="KW-0812">Transmembrane</keyword>
<dbReference type="Proteomes" id="UP000677616">
    <property type="component" value="Chromosome"/>
</dbReference>
<keyword evidence="1" id="KW-1133">Transmembrane helix</keyword>
<evidence type="ECO:0000313" key="2">
    <source>
        <dbReference type="EMBL" id="QUE54658.1"/>
    </source>
</evidence>
<dbReference type="RefSeq" id="WP_212571559.1">
    <property type="nucleotide sequence ID" value="NZ_CP073084.1"/>
</dbReference>
<keyword evidence="1" id="KW-0472">Membrane</keyword>
<gene>
    <name evidence="2" type="ORF">INT76_01855</name>
</gene>
<feature type="transmembrane region" description="Helical" evidence="1">
    <location>
        <begin position="36"/>
        <end position="58"/>
    </location>
</feature>
<accession>A0ABX7YLG1</accession>
<evidence type="ECO:0000256" key="1">
    <source>
        <dbReference type="SAM" id="Phobius"/>
    </source>
</evidence>
<dbReference type="EMBL" id="CP073084">
    <property type="protein sequence ID" value="QUE54658.1"/>
    <property type="molecule type" value="Genomic_DNA"/>
</dbReference>
<proteinExistence type="predicted"/>